<gene>
    <name evidence="7" type="ORF">CPOL0286_LOCUS5221</name>
</gene>
<evidence type="ECO:0000256" key="4">
    <source>
        <dbReference type="ARBA" id="ARBA00022777"/>
    </source>
</evidence>
<evidence type="ECO:0000313" key="7">
    <source>
        <dbReference type="EMBL" id="CAE2205087.1"/>
    </source>
</evidence>
<dbReference type="PROSITE" id="PS51158">
    <property type="entry name" value="ALPHA_KINASE"/>
    <property type="match status" value="1"/>
</dbReference>
<evidence type="ECO:0000256" key="3">
    <source>
        <dbReference type="ARBA" id="ARBA00022741"/>
    </source>
</evidence>
<protein>
    <recommendedName>
        <fullName evidence="6">Alpha-type protein kinase domain-containing protein</fullName>
    </recommendedName>
</protein>
<dbReference type="Pfam" id="PF02816">
    <property type="entry name" value="Alpha_kinase"/>
    <property type="match status" value="1"/>
</dbReference>
<dbReference type="GO" id="GO:1903013">
    <property type="term" value="P:response to differentiation-inducing factor 1"/>
    <property type="evidence" value="ECO:0007669"/>
    <property type="project" value="TreeGrafter"/>
</dbReference>
<keyword evidence="2" id="KW-0808">Transferase</keyword>
<keyword evidence="5" id="KW-0067">ATP-binding</keyword>
<reference evidence="7" key="1">
    <citation type="submission" date="2021-01" db="EMBL/GenBank/DDBJ databases">
        <authorList>
            <person name="Corre E."/>
            <person name="Pelletier E."/>
            <person name="Niang G."/>
            <person name="Scheremetjew M."/>
            <person name="Finn R."/>
            <person name="Kale V."/>
            <person name="Holt S."/>
            <person name="Cochrane G."/>
            <person name="Meng A."/>
            <person name="Brown T."/>
            <person name="Cohen L."/>
        </authorList>
    </citation>
    <scope>NUCLEOTIDE SEQUENCE</scope>
    <source>
        <strain evidence="7">UIO037</strain>
    </source>
</reference>
<organism evidence="7">
    <name type="scientific">Prymnesium polylepis</name>
    <dbReference type="NCBI Taxonomy" id="72548"/>
    <lineage>
        <taxon>Eukaryota</taxon>
        <taxon>Haptista</taxon>
        <taxon>Haptophyta</taxon>
        <taxon>Prymnesiophyceae</taxon>
        <taxon>Prymnesiales</taxon>
        <taxon>Prymnesiaceae</taxon>
        <taxon>Prymnesium</taxon>
    </lineage>
</organism>
<keyword evidence="1" id="KW-0723">Serine/threonine-protein kinase</keyword>
<evidence type="ECO:0000256" key="1">
    <source>
        <dbReference type="ARBA" id="ARBA00022527"/>
    </source>
</evidence>
<dbReference type="SMART" id="SM00811">
    <property type="entry name" value="Alpha_kinase"/>
    <property type="match status" value="1"/>
</dbReference>
<feature type="domain" description="Alpha-type protein kinase" evidence="6">
    <location>
        <begin position="43"/>
        <end position="259"/>
    </location>
</feature>
<sequence>MLELFAEQASVLLRMSDRSSDRRTSDEDIFRSGYAMITGDKLTFDCQKDRWESQPIKLKCAKEPFSQGGMRLAYRAREVLSGGDEFDVVVKRFKPDMWDDGFTGEDVYHEAMTQMVAENHAQDFNKLCAEKGLQTRYSIAFLPASVVRTERDGENGQYEPLAMEPYLPGEYRKFNDNNGHTETESDVVNAFCYFTYIHSNKLMVVTDIQGVGTFYTDPQIHTFDGEGFGAGNMGQEGIERWLRGHTHNLICEQLGLPSPDEGLTDEELARKLQAMMDLEASEAGAMGALQGGGGLGGADADGFGGGWTSQRYQQGVTELRRQFGL</sequence>
<dbReference type="InterPro" id="IPR004166">
    <property type="entry name" value="a-kinase_dom"/>
</dbReference>
<dbReference type="PANTHER" id="PTHR45992:SF2">
    <property type="entry name" value="EUKARYOTIC ELONGATION FACTOR 2 KINASE"/>
    <property type="match status" value="1"/>
</dbReference>
<dbReference type="GO" id="GO:0004674">
    <property type="term" value="F:protein serine/threonine kinase activity"/>
    <property type="evidence" value="ECO:0007669"/>
    <property type="project" value="UniProtKB-KW"/>
</dbReference>
<name>A0A6V4LS03_9EUKA</name>
<dbReference type="EMBL" id="HBKO01011716">
    <property type="protein sequence ID" value="CAE2205087.1"/>
    <property type="molecule type" value="Transcribed_RNA"/>
</dbReference>
<evidence type="ECO:0000259" key="6">
    <source>
        <dbReference type="PROSITE" id="PS51158"/>
    </source>
</evidence>
<evidence type="ECO:0000256" key="2">
    <source>
        <dbReference type="ARBA" id="ARBA00022679"/>
    </source>
</evidence>
<dbReference type="Gene3D" id="3.30.200.20">
    <property type="entry name" value="Phosphorylase Kinase, domain 1"/>
    <property type="match status" value="2"/>
</dbReference>
<dbReference type="Gene3D" id="3.20.200.10">
    <property type="entry name" value="MHCK/EF2 kinase"/>
    <property type="match status" value="1"/>
</dbReference>
<dbReference type="InterPro" id="IPR051852">
    <property type="entry name" value="Alpha-type_PK"/>
</dbReference>
<dbReference type="GO" id="GO:0005524">
    <property type="term" value="F:ATP binding"/>
    <property type="evidence" value="ECO:0007669"/>
    <property type="project" value="UniProtKB-KW"/>
</dbReference>
<evidence type="ECO:0000256" key="5">
    <source>
        <dbReference type="ARBA" id="ARBA00022840"/>
    </source>
</evidence>
<accession>A0A6V4LS03</accession>
<dbReference type="AlphaFoldDB" id="A0A6V4LS03"/>
<dbReference type="SUPFAM" id="SSF56112">
    <property type="entry name" value="Protein kinase-like (PK-like)"/>
    <property type="match status" value="1"/>
</dbReference>
<dbReference type="CDD" id="cd04515">
    <property type="entry name" value="Alpha_kinase"/>
    <property type="match status" value="1"/>
</dbReference>
<dbReference type="InterPro" id="IPR011009">
    <property type="entry name" value="Kinase-like_dom_sf"/>
</dbReference>
<dbReference type="GO" id="GO:0031037">
    <property type="term" value="P:myosin II filament disassembly"/>
    <property type="evidence" value="ECO:0007669"/>
    <property type="project" value="TreeGrafter"/>
</dbReference>
<proteinExistence type="predicted"/>
<keyword evidence="4" id="KW-0418">Kinase</keyword>
<keyword evidence="3" id="KW-0547">Nucleotide-binding</keyword>
<dbReference type="PANTHER" id="PTHR45992">
    <property type="entry name" value="EUKARYOTIC ELONGATION FACTOR 2 KINASE-RELATED"/>
    <property type="match status" value="1"/>
</dbReference>